<keyword evidence="3" id="KW-1185">Reference proteome</keyword>
<dbReference type="AlphaFoldDB" id="A0A0A5HTE5"/>
<dbReference type="eggNOG" id="ENOG5031ZVW">
    <property type="taxonomic scope" value="Bacteria"/>
</dbReference>
<evidence type="ECO:0000256" key="1">
    <source>
        <dbReference type="SAM" id="MobiDB-lite"/>
    </source>
</evidence>
<dbReference type="EMBL" id="AVPG01000010">
    <property type="protein sequence ID" value="KGX86897.1"/>
    <property type="molecule type" value="Genomic_DNA"/>
</dbReference>
<feature type="compositionally biased region" description="Basic and acidic residues" evidence="1">
    <location>
        <begin position="9"/>
        <end position="19"/>
    </location>
</feature>
<feature type="region of interest" description="Disordered" evidence="1">
    <location>
        <begin position="1"/>
        <end position="38"/>
    </location>
</feature>
<accession>A0A0A5HTE5</accession>
<gene>
    <name evidence="2" type="ORF">N784_03320</name>
</gene>
<dbReference type="Proteomes" id="UP000030401">
    <property type="component" value="Unassembled WGS sequence"/>
</dbReference>
<sequence>MSTQKRRQERIERQRKEQQNPHGKVKSLEQLTEEHNKK</sequence>
<dbReference type="RefSeq" id="WP_232305992.1">
    <property type="nucleotide sequence ID" value="NZ_AVPG01000010.1"/>
</dbReference>
<protein>
    <submittedName>
        <fullName evidence="2">Uncharacterized protein</fullName>
    </submittedName>
</protein>
<comment type="caution">
    <text evidence="2">The sequence shown here is derived from an EMBL/GenBank/DDBJ whole genome shotgun (WGS) entry which is preliminary data.</text>
</comment>
<proteinExistence type="predicted"/>
<name>A0A0A5HTE5_9BACI</name>
<evidence type="ECO:0000313" key="3">
    <source>
        <dbReference type="Proteomes" id="UP000030401"/>
    </source>
</evidence>
<reference evidence="2 3" key="1">
    <citation type="submission" date="2013-08" db="EMBL/GenBank/DDBJ databases">
        <authorList>
            <person name="Huang J."/>
            <person name="Wang G."/>
        </authorList>
    </citation>
    <scope>NUCLEOTIDE SEQUENCE [LARGE SCALE GENOMIC DNA]</scope>
    <source>
        <strain evidence="2 3">JSM 072002</strain>
    </source>
</reference>
<organism evidence="2 3">
    <name type="scientific">Pontibacillus litoralis JSM 072002</name>
    <dbReference type="NCBI Taxonomy" id="1385512"/>
    <lineage>
        <taxon>Bacteria</taxon>
        <taxon>Bacillati</taxon>
        <taxon>Bacillota</taxon>
        <taxon>Bacilli</taxon>
        <taxon>Bacillales</taxon>
        <taxon>Bacillaceae</taxon>
        <taxon>Pontibacillus</taxon>
    </lineage>
</organism>
<dbReference type="Pfam" id="PF19767">
    <property type="entry name" value="DUF6254"/>
    <property type="match status" value="1"/>
</dbReference>
<dbReference type="InterPro" id="IPR046221">
    <property type="entry name" value="DUF6254"/>
</dbReference>
<evidence type="ECO:0000313" key="2">
    <source>
        <dbReference type="EMBL" id="KGX86897.1"/>
    </source>
</evidence>
<dbReference type="STRING" id="1385512.N784_03320"/>